<comment type="subcellular location">
    <subcellularLocation>
        <location evidence="1 8">Secreted</location>
    </subcellularLocation>
</comment>
<feature type="disulfide bond" evidence="6">
    <location>
        <begin position="138"/>
        <end position="192"/>
    </location>
</feature>
<keyword evidence="4 8" id="KW-0964">Secreted</keyword>
<keyword evidence="9" id="KW-0812">Transmembrane</keyword>
<evidence type="ECO:0000256" key="8">
    <source>
        <dbReference type="RuleBase" id="RU368043"/>
    </source>
</evidence>
<dbReference type="InterPro" id="IPR009079">
    <property type="entry name" value="4_helix_cytokine-like_core"/>
</dbReference>
<evidence type="ECO:0000256" key="5">
    <source>
        <dbReference type="ARBA" id="ARBA00022729"/>
    </source>
</evidence>
<dbReference type="KEGG" id="aju:106981774"/>
<comment type="similarity">
    <text evidence="2 8">Belongs to the IL-10 family.</text>
</comment>
<dbReference type="PROSITE" id="PS00520">
    <property type="entry name" value="INTERLEUKIN_10"/>
    <property type="match status" value="1"/>
</dbReference>
<dbReference type="PANTHER" id="PTHR48482">
    <property type="entry name" value="INTERLEUKIN-19-RELATED"/>
    <property type="match status" value="1"/>
</dbReference>
<evidence type="ECO:0000256" key="2">
    <source>
        <dbReference type="ARBA" id="ARBA00008813"/>
    </source>
</evidence>
<dbReference type="Gene3D" id="1.20.1250.10">
    <property type="match status" value="1"/>
</dbReference>
<gene>
    <name evidence="11" type="primary">IL20</name>
</gene>
<feature type="disulfide bond" evidence="7">
    <location>
        <begin position="139"/>
        <end position="192"/>
    </location>
</feature>
<keyword evidence="9" id="KW-0472">Membrane</keyword>
<dbReference type="GO" id="GO:0005125">
    <property type="term" value="F:cytokine activity"/>
    <property type="evidence" value="ECO:0007669"/>
    <property type="project" value="UniProtKB-UniRule"/>
</dbReference>
<dbReference type="GO" id="GO:0005615">
    <property type="term" value="C:extracellular space"/>
    <property type="evidence" value="ECO:0007669"/>
    <property type="project" value="UniProtKB-UniRule"/>
</dbReference>
<dbReference type="InterPro" id="IPR020442">
    <property type="entry name" value="IL-20"/>
</dbReference>
<organism evidence="10 11">
    <name type="scientific">Acinonyx jubatus</name>
    <name type="common">Cheetah</name>
    <dbReference type="NCBI Taxonomy" id="32536"/>
    <lineage>
        <taxon>Eukaryota</taxon>
        <taxon>Metazoa</taxon>
        <taxon>Chordata</taxon>
        <taxon>Craniata</taxon>
        <taxon>Vertebrata</taxon>
        <taxon>Euteleostomi</taxon>
        <taxon>Mammalia</taxon>
        <taxon>Eutheria</taxon>
        <taxon>Laurasiatheria</taxon>
        <taxon>Carnivora</taxon>
        <taxon>Feliformia</taxon>
        <taxon>Felidae</taxon>
        <taxon>Felinae</taxon>
        <taxon>Acinonyx</taxon>
    </lineage>
</organism>
<dbReference type="SMART" id="SM00188">
    <property type="entry name" value="IL10"/>
    <property type="match status" value="1"/>
</dbReference>
<dbReference type="PRINTS" id="PR01935">
    <property type="entry name" value="INTRLEUKIN20"/>
</dbReference>
<keyword evidence="6" id="KW-1015">Disulfide bond</keyword>
<evidence type="ECO:0000256" key="1">
    <source>
        <dbReference type="ARBA" id="ARBA00004613"/>
    </source>
</evidence>
<dbReference type="RefSeq" id="XP_014935417.3">
    <property type="nucleotide sequence ID" value="XM_015079931.3"/>
</dbReference>
<keyword evidence="10" id="KW-1185">Reference proteome</keyword>
<keyword evidence="3 8" id="KW-0202">Cytokine</keyword>
<comment type="function">
    <text evidence="8">Immune regulatory cytokine.</text>
</comment>
<proteinExistence type="inferred from homology"/>
<dbReference type="AlphaFoldDB" id="A0A6J0A308"/>
<reference evidence="11" key="1">
    <citation type="submission" date="2025-08" db="UniProtKB">
        <authorList>
            <consortium name="RefSeq"/>
        </authorList>
    </citation>
    <scope>IDENTIFICATION</scope>
    <source>
        <tissue evidence="11">Blood</tissue>
    </source>
</reference>
<dbReference type="Proteomes" id="UP001652583">
    <property type="component" value="Chromosome E4"/>
</dbReference>
<evidence type="ECO:0000313" key="11">
    <source>
        <dbReference type="RefSeq" id="XP_014935417.3"/>
    </source>
</evidence>
<dbReference type="InterPro" id="IPR020423">
    <property type="entry name" value="IL-10_CS"/>
</dbReference>
<feature type="disulfide bond" evidence="7">
    <location>
        <begin position="138"/>
        <end position="190"/>
    </location>
</feature>
<dbReference type="Pfam" id="PF00726">
    <property type="entry name" value="IL10"/>
    <property type="match status" value="1"/>
</dbReference>
<name>A0A6J0A308_ACIJB</name>
<evidence type="ECO:0000256" key="3">
    <source>
        <dbReference type="ARBA" id="ARBA00022514"/>
    </source>
</evidence>
<keyword evidence="5" id="KW-0732">Signal</keyword>
<dbReference type="PANTHER" id="PTHR48482:SF2">
    <property type="entry name" value="INTERLEUKIN-20"/>
    <property type="match status" value="1"/>
</dbReference>
<dbReference type="GeneID" id="106981774"/>
<evidence type="ECO:0000313" key="10">
    <source>
        <dbReference type="Proteomes" id="UP001652583"/>
    </source>
</evidence>
<feature type="transmembrane region" description="Helical" evidence="9">
    <location>
        <begin position="61"/>
        <end position="77"/>
    </location>
</feature>
<evidence type="ECO:0000256" key="4">
    <source>
        <dbReference type="ARBA" id="ARBA00022525"/>
    </source>
</evidence>
<keyword evidence="9" id="KW-1133">Transmembrane helix</keyword>
<evidence type="ECO:0000256" key="7">
    <source>
        <dbReference type="PIRSR" id="PIRSR620443-51"/>
    </source>
</evidence>
<evidence type="ECO:0000256" key="6">
    <source>
        <dbReference type="PIRSR" id="PIRSR620443-50"/>
    </source>
</evidence>
<accession>A0A6J0A308</accession>
<protein>
    <recommendedName>
        <fullName evidence="8">Interleukin family protein</fullName>
    </recommendedName>
</protein>
<dbReference type="SUPFAM" id="SSF47266">
    <property type="entry name" value="4-helical cytokines"/>
    <property type="match status" value="1"/>
</dbReference>
<dbReference type="InterPro" id="IPR020443">
    <property type="entry name" value="IL-10/19/20/24/26"/>
</dbReference>
<evidence type="ECO:0000256" key="9">
    <source>
        <dbReference type="SAM" id="Phobius"/>
    </source>
</evidence>
<feature type="disulfide bond" evidence="6">
    <location>
        <begin position="91"/>
        <end position="184"/>
    </location>
</feature>
<sequence>MGQTVQTQTKLLSFTRGHLGKACPWTELASSDMTLGKSVSHALSFEFLAPVVFRFWHKMKASGLPICLLSAVFYLFWTPSAGLKTLHLGSCVITTNLQAMRNGFSEIRDSVQAKDEITDIRILRKTESLQDTKPADQCCLLRHVLRLYLDRVFKNYQTPDHHILRKTSSLANSFLTIKKELRLCHAHMTCPCGEEAAEKYSQILSHFEEVYAIWASVGMGVFLELRSQLGGIDIHTGRNPVVLNNCPLRSCGPSLCFNPGDTHPGSRRVLSLEDALGLKRGWP</sequence>